<name>Q1Q1W6_KUEST</name>
<dbReference type="Gene3D" id="2.60.120.200">
    <property type="match status" value="1"/>
</dbReference>
<dbReference type="EMBL" id="CP049055">
    <property type="protein sequence ID" value="QII11043.1"/>
    <property type="molecule type" value="Genomic_DNA"/>
</dbReference>
<reference evidence="2" key="1">
    <citation type="journal article" date="2006" name="Nature">
        <title>Deciphering the evolution and metabolism of an anammox bacterium from a community genome.</title>
        <authorList>
            <person name="Strous M."/>
            <person name="Pelletier E."/>
            <person name="Mangenot S."/>
            <person name="Rattei T."/>
            <person name="Lehner A."/>
            <person name="Taylor M.W."/>
            <person name="Horn M."/>
            <person name="Daims H."/>
            <person name="Bartol-Mavel D."/>
            <person name="Wincker P."/>
            <person name="Barbe V."/>
            <person name="Fonknechten N."/>
            <person name="Vallenet D."/>
            <person name="Segurens B."/>
            <person name="Schenowitz-Truong C."/>
            <person name="Medigue C."/>
            <person name="Collingro A."/>
            <person name="Snel B."/>
            <person name="Dutilh B.E."/>
            <person name="OpDenCamp H.J.M."/>
            <person name="vanDerDrift C."/>
            <person name="Cirpus I."/>
            <person name="vanDePas-Schoonen K.T."/>
            <person name="Harhangi H.R."/>
            <person name="vanNiftrik L."/>
            <person name="Schmid M."/>
            <person name="Keltjens J."/>
            <person name="vanDeVossenberg J."/>
            <person name="Kartal B."/>
            <person name="Meier H."/>
            <person name="Frishman D."/>
            <person name="Huynen M.A."/>
            <person name="Mewes H."/>
            <person name="Weissenbach J."/>
            <person name="Jetten M.S.M."/>
            <person name="Wagner M."/>
            <person name="LePaslier D."/>
        </authorList>
    </citation>
    <scope>NUCLEOTIDE SEQUENCE</scope>
</reference>
<feature type="compositionally biased region" description="Polar residues" evidence="1">
    <location>
        <begin position="36"/>
        <end position="50"/>
    </location>
</feature>
<feature type="region of interest" description="Disordered" evidence="1">
    <location>
        <begin position="36"/>
        <end position="56"/>
    </location>
</feature>
<sequence length="935" mass="103916">MFGSLFIMNFIVLGCHGSLQKTNPSTLSIEFNENNIPQKVNAPDDQSTGNEQERFRKDNPWTGKVTIRKDKAILVDGEPFFPFGFYAADELGKLEMMSRYGFNSAICAGDVYAEPAKMESYLNAVHSLDMKAMPGAYDRDMHHKTKSTSPGAEELIRERITTLKNNPGIFSWYIADEPDGNQIPFTTIDRLANIVRSCDANHPVSLVTLSSSCDPYAKASDIHMNDPYYPMWRPNLSTVRAYIDSGIGSADGRKPYIAVLLGAFHDEKGKDLRCQSYLAIVRGAKGILFFSLQYVLNHPDVWREFRHLGREIDDFSPVIFSPDAAERITVDADPINPDIVLKKYQGKYYLIAVNYQRAGLTAKFDLSGLSVKPEIEVLYEDRKITLENNQFSDTFAGYYVHIYRIYPAIAGHGKTGSKPPEIAGLRPRPGETITLAAPMIKASFREGNDGTGIDPDSVTVEVDGKVVGPDNGLVINMKGVKNGISYIPKVDLARGRHTVVVRGKDLSGRVASRSWSFTTTNYPIPFIEKFDKSSRAWSPASGDWEVKDGAYMVDATGTEALSYVHDINLIGNYSLSFSAKASSFNEDSAILLWLNECFYPALFKIWFDRMNGYLSRINDNPHASGSVGSLQSGSWYQFTVLRKGRNINCLVDGKHVFSYYVPYSGDGGGFAIGARNARVAFRDVVVKRLIDPIAEEDESAMPVQKATSQKEDSNTIVQNETYLEEDKDTALHLVFTSPEVVERAGGMIRGRGTFVTTRAGKAYQPLEQNACLMFPDKHGFPIEKGTLELIVSDAGIAASCDADPTLVHFFQEENRQVFLRINGGRLQFIVYAWAGSWICTKQRIPVWLLGTIHHIAITWEGTRARAFVDGKEMEVESRERPGIIAAIPLTGKSTIFLGNNEKGNAPSPLAVLEMRLSRGVRYEKPEDFTGLGFLP</sequence>
<dbReference type="Gene3D" id="3.20.20.80">
    <property type="entry name" value="Glycosidases"/>
    <property type="match status" value="1"/>
</dbReference>
<organism evidence="2">
    <name type="scientific">Kuenenia stuttgartiensis</name>
    <dbReference type="NCBI Taxonomy" id="174633"/>
    <lineage>
        <taxon>Bacteria</taxon>
        <taxon>Pseudomonadati</taxon>
        <taxon>Planctomycetota</taxon>
        <taxon>Candidatus Brocadiia</taxon>
        <taxon>Candidatus Brocadiales</taxon>
        <taxon>Candidatus Brocadiaceae</taxon>
        <taxon>Candidatus Kuenenia</taxon>
    </lineage>
</organism>
<evidence type="ECO:0000313" key="3">
    <source>
        <dbReference type="EMBL" id="QII11043.1"/>
    </source>
</evidence>
<reference evidence="2" key="2">
    <citation type="submission" date="2006-01" db="EMBL/GenBank/DDBJ databases">
        <authorList>
            <person name="Genoscope"/>
        </authorList>
    </citation>
    <scope>NUCLEOTIDE SEQUENCE</scope>
</reference>
<reference evidence="3 4" key="3">
    <citation type="submission" date="2020-02" db="EMBL/GenBank/DDBJ databases">
        <title>Newly sequenced genome of strain CSTR1 showed variability in Candidatus Kuenenia stuttgartiensis genomes.</title>
        <authorList>
            <person name="Ding C."/>
            <person name="Adrian L."/>
        </authorList>
    </citation>
    <scope>NUCLEOTIDE SEQUENCE [LARGE SCALE GENOMIC DNA]</scope>
    <source>
        <strain evidence="3 4">CSTR1</strain>
    </source>
</reference>
<dbReference type="SUPFAM" id="SSF49899">
    <property type="entry name" value="Concanavalin A-like lectins/glucanases"/>
    <property type="match status" value="2"/>
</dbReference>
<evidence type="ECO:0008006" key="5">
    <source>
        <dbReference type="Google" id="ProtNLM"/>
    </source>
</evidence>
<evidence type="ECO:0000313" key="2">
    <source>
        <dbReference type="EMBL" id="CAJ74010.1"/>
    </source>
</evidence>
<dbReference type="AlphaFoldDB" id="Q1Q1W6"/>
<dbReference type="SUPFAM" id="SSF51445">
    <property type="entry name" value="(Trans)glycosidases"/>
    <property type="match status" value="1"/>
</dbReference>
<gene>
    <name evidence="3" type="ORF">KsCSTR_16640</name>
    <name evidence="2" type="ORF">kuste3251</name>
</gene>
<proteinExistence type="predicted"/>
<dbReference type="EMBL" id="CT573071">
    <property type="protein sequence ID" value="CAJ74010.1"/>
    <property type="molecule type" value="Genomic_DNA"/>
</dbReference>
<dbReference type="Gene3D" id="2.60.120.560">
    <property type="entry name" value="Exo-inulinase, domain 1"/>
    <property type="match status" value="1"/>
</dbReference>
<dbReference type="Proteomes" id="UP000501926">
    <property type="component" value="Chromosome"/>
</dbReference>
<dbReference type="InterPro" id="IPR017853">
    <property type="entry name" value="GH"/>
</dbReference>
<accession>Q1Q1W6</accession>
<evidence type="ECO:0000256" key="1">
    <source>
        <dbReference type="SAM" id="MobiDB-lite"/>
    </source>
</evidence>
<dbReference type="InterPro" id="IPR013320">
    <property type="entry name" value="ConA-like_dom_sf"/>
</dbReference>
<protein>
    <recommendedName>
        <fullName evidence="5">LamG-like jellyroll fold domain-containing protein</fullName>
    </recommendedName>
</protein>
<evidence type="ECO:0000313" key="4">
    <source>
        <dbReference type="Proteomes" id="UP000501926"/>
    </source>
</evidence>